<dbReference type="Gene3D" id="1.10.110.10">
    <property type="entry name" value="Plant lipid-transfer and hydrophobic proteins"/>
    <property type="match status" value="1"/>
</dbReference>
<keyword evidence="4" id="KW-0732">Signal</keyword>
<dbReference type="InterPro" id="IPR000617">
    <property type="entry name" value="Napin/2SS/CON"/>
</dbReference>
<dbReference type="SUPFAM" id="SSF47699">
    <property type="entry name" value="Bifunctional inhibitor/lipid-transfer protein/seed storage 2S albumin"/>
    <property type="match status" value="1"/>
</dbReference>
<keyword evidence="7" id="KW-1185">Reference proteome</keyword>
<evidence type="ECO:0000256" key="2">
    <source>
        <dbReference type="ARBA" id="ARBA00022761"/>
    </source>
</evidence>
<reference evidence="6" key="2">
    <citation type="submission" date="2020-06" db="EMBL/GenBank/DDBJ databases">
        <title>Helianthus annuus Genome sequencing and assembly Release 2.</title>
        <authorList>
            <person name="Gouzy J."/>
            <person name="Langlade N."/>
            <person name="Munos S."/>
        </authorList>
    </citation>
    <scope>NUCLEOTIDE SEQUENCE</scope>
    <source>
        <tissue evidence="6">Leaves</tissue>
    </source>
</reference>
<dbReference type="InterPro" id="IPR036312">
    <property type="entry name" value="Bifun_inhib/LTP/seed_sf"/>
</dbReference>
<evidence type="ECO:0000256" key="1">
    <source>
        <dbReference type="ARBA" id="ARBA00008262"/>
    </source>
</evidence>
<evidence type="ECO:0000313" key="6">
    <source>
        <dbReference type="EMBL" id="KAF5781573.1"/>
    </source>
</evidence>
<dbReference type="EMBL" id="MNCJ02000326">
    <property type="protein sequence ID" value="KAF5781573.1"/>
    <property type="molecule type" value="Genomic_DNA"/>
</dbReference>
<comment type="similarity">
    <text evidence="1">Belongs to the 2S seed storage albumins family.</text>
</comment>
<dbReference type="PANTHER" id="PTHR35496">
    <property type="entry name" value="2S SEED STORAGE PROTEIN 1-RELATED"/>
    <property type="match status" value="1"/>
</dbReference>
<accession>A0A9K3HNH6</accession>
<protein>
    <submittedName>
        <fullName evidence="6">Bifunctional inhibitor/plant lipid transfer protein/seed storage helical</fullName>
    </submittedName>
</protein>
<proteinExistence type="inferred from homology"/>
<dbReference type="GO" id="GO:0045735">
    <property type="term" value="F:nutrient reservoir activity"/>
    <property type="evidence" value="ECO:0007669"/>
    <property type="project" value="UniProtKB-KW"/>
</dbReference>
<evidence type="ECO:0000256" key="3">
    <source>
        <dbReference type="ARBA" id="ARBA00023129"/>
    </source>
</evidence>
<feature type="chain" id="PRO_5039921611" evidence="4">
    <location>
        <begin position="23"/>
        <end position="143"/>
    </location>
</feature>
<evidence type="ECO:0000313" key="7">
    <source>
        <dbReference type="Proteomes" id="UP000215914"/>
    </source>
</evidence>
<dbReference type="AlphaFoldDB" id="A0A9K3HNH6"/>
<feature type="domain" description="Bifunctional inhibitor/plant lipid transfer protein/seed storage helical" evidence="5">
    <location>
        <begin position="49"/>
        <end position="135"/>
    </location>
</feature>
<feature type="signal peptide" evidence="4">
    <location>
        <begin position="1"/>
        <end position="22"/>
    </location>
</feature>
<dbReference type="Pfam" id="PF00234">
    <property type="entry name" value="Tryp_alpha_amyl"/>
    <property type="match status" value="1"/>
</dbReference>
<name>A0A9K3HNH6_HELAN</name>
<evidence type="ECO:0000256" key="4">
    <source>
        <dbReference type="SAM" id="SignalP"/>
    </source>
</evidence>
<dbReference type="Proteomes" id="UP000215914">
    <property type="component" value="Unassembled WGS sequence"/>
</dbReference>
<comment type="caution">
    <text evidence="6">The sequence shown here is derived from an EMBL/GenBank/DDBJ whole genome shotgun (WGS) entry which is preliminary data.</text>
</comment>
<keyword evidence="2" id="KW-0758">Storage protein</keyword>
<gene>
    <name evidence="6" type="ORF">HanXRQr2_Chr11g0485281</name>
</gene>
<reference evidence="6" key="1">
    <citation type="journal article" date="2017" name="Nature">
        <title>The sunflower genome provides insights into oil metabolism, flowering and Asterid evolution.</title>
        <authorList>
            <person name="Badouin H."/>
            <person name="Gouzy J."/>
            <person name="Grassa C.J."/>
            <person name="Murat F."/>
            <person name="Staton S.E."/>
            <person name="Cottret L."/>
            <person name="Lelandais-Briere C."/>
            <person name="Owens G.L."/>
            <person name="Carrere S."/>
            <person name="Mayjonade B."/>
            <person name="Legrand L."/>
            <person name="Gill N."/>
            <person name="Kane N.C."/>
            <person name="Bowers J.E."/>
            <person name="Hubner S."/>
            <person name="Bellec A."/>
            <person name="Berard A."/>
            <person name="Berges H."/>
            <person name="Blanchet N."/>
            <person name="Boniface M.C."/>
            <person name="Brunel D."/>
            <person name="Catrice O."/>
            <person name="Chaidir N."/>
            <person name="Claudel C."/>
            <person name="Donnadieu C."/>
            <person name="Faraut T."/>
            <person name="Fievet G."/>
            <person name="Helmstetter N."/>
            <person name="King M."/>
            <person name="Knapp S.J."/>
            <person name="Lai Z."/>
            <person name="Le Paslier M.C."/>
            <person name="Lippi Y."/>
            <person name="Lorenzon L."/>
            <person name="Mandel J.R."/>
            <person name="Marage G."/>
            <person name="Marchand G."/>
            <person name="Marquand E."/>
            <person name="Bret-Mestries E."/>
            <person name="Morien E."/>
            <person name="Nambeesan S."/>
            <person name="Nguyen T."/>
            <person name="Pegot-Espagnet P."/>
            <person name="Pouilly N."/>
            <person name="Raftis F."/>
            <person name="Sallet E."/>
            <person name="Schiex T."/>
            <person name="Thomas J."/>
            <person name="Vandecasteele C."/>
            <person name="Vares D."/>
            <person name="Vear F."/>
            <person name="Vautrin S."/>
            <person name="Crespi M."/>
            <person name="Mangin B."/>
            <person name="Burke J.M."/>
            <person name="Salse J."/>
            <person name="Munos S."/>
            <person name="Vincourt P."/>
            <person name="Rieseberg L.H."/>
            <person name="Langlade N.B."/>
        </authorList>
    </citation>
    <scope>NUCLEOTIDE SEQUENCE</scope>
    <source>
        <tissue evidence="6">Leaves</tissue>
    </source>
</reference>
<dbReference type="InterPro" id="IPR016140">
    <property type="entry name" value="Bifunc_inhib/LTP/seed_store"/>
</dbReference>
<dbReference type="Gramene" id="mRNA:HanXRQr2_Chr11g0485281">
    <property type="protein sequence ID" value="mRNA:HanXRQr2_Chr11g0485281"/>
    <property type="gene ID" value="HanXRQr2_Chr11g0485281"/>
</dbReference>
<dbReference type="PANTHER" id="PTHR35496:SF4">
    <property type="entry name" value="2S SULFUR-RICH SEED STORAGE PROTEIN 2-LIKE"/>
    <property type="match status" value="1"/>
</dbReference>
<sequence>MARFSLVVFAALLVAMAAVAESSRETIFTTTFNDKPRGTSGTYETYSDCYQKAIDEQRSLFHCFRYLLFFTEGTQDQKDKQVCCTELKSLGDKCICPDLNIMMSQPYWRNLGSWESTRSEASNLPTHCNVMPEPCEMEIHMTL</sequence>
<evidence type="ECO:0000259" key="5">
    <source>
        <dbReference type="SMART" id="SM00499"/>
    </source>
</evidence>
<keyword evidence="3" id="KW-0708">Seed storage protein</keyword>
<organism evidence="6 7">
    <name type="scientific">Helianthus annuus</name>
    <name type="common">Common sunflower</name>
    <dbReference type="NCBI Taxonomy" id="4232"/>
    <lineage>
        <taxon>Eukaryota</taxon>
        <taxon>Viridiplantae</taxon>
        <taxon>Streptophyta</taxon>
        <taxon>Embryophyta</taxon>
        <taxon>Tracheophyta</taxon>
        <taxon>Spermatophyta</taxon>
        <taxon>Magnoliopsida</taxon>
        <taxon>eudicotyledons</taxon>
        <taxon>Gunneridae</taxon>
        <taxon>Pentapetalae</taxon>
        <taxon>asterids</taxon>
        <taxon>campanulids</taxon>
        <taxon>Asterales</taxon>
        <taxon>Asteraceae</taxon>
        <taxon>Asteroideae</taxon>
        <taxon>Heliantheae alliance</taxon>
        <taxon>Heliantheae</taxon>
        <taxon>Helianthus</taxon>
    </lineage>
</organism>
<dbReference type="SMART" id="SM00499">
    <property type="entry name" value="AAI"/>
    <property type="match status" value="1"/>
</dbReference>